<dbReference type="PANTHER" id="PTHR44196">
    <property type="entry name" value="DEHYDROGENASE/REDUCTASE SDR FAMILY MEMBER 7B"/>
    <property type="match status" value="1"/>
</dbReference>
<dbReference type="Pfam" id="PF00106">
    <property type="entry name" value="adh_short"/>
    <property type="match status" value="1"/>
</dbReference>
<accession>H0E830</accession>
<proteinExistence type="inferred from homology"/>
<gene>
    <name evidence="5" type="ORF">PAI11_29870</name>
</gene>
<dbReference type="Proteomes" id="UP000005143">
    <property type="component" value="Unassembled WGS sequence"/>
</dbReference>
<evidence type="ECO:0000256" key="2">
    <source>
        <dbReference type="ARBA" id="ARBA00023002"/>
    </source>
</evidence>
<dbReference type="InterPro" id="IPR057326">
    <property type="entry name" value="KR_dom"/>
</dbReference>
<evidence type="ECO:0000313" key="5">
    <source>
        <dbReference type="EMBL" id="EHN10153.1"/>
    </source>
</evidence>
<dbReference type="PATRIC" id="fig|1097667.3.peg.2962"/>
<sequence>MAPRLPRLPKVVSRPIGTVTRLANTPMGNAGSYRPVYGTHLLDRVINGPRSLEGAVAGKVILITGASSGIGLATAERIGSAGGTVVLVARGKEKLDEAKASVEARGGTAHVHPTDLSDLEAIDRLADDVIAAYGQVDVLINNAGRSIRRSVALSYDRFHDFERTMQLNYFAPLRLILKLLPGMRERRSGHVINVSSIGVQTKVPRFGAYIASKAALDTLSDAIQAEAHDDNIRFTTVHMPLVRTPMIAPTTLYDKFPTLTPEQASDVLANAITYRPRRLGSPIGQVAAFADALNPQVMDAVRNRGYHMFPDSKAAKGTPDTKHSDAEIGRAGETFARMTRGVHW</sequence>
<comment type="caution">
    <text evidence="5">The sequence shown here is derived from an EMBL/GenBank/DDBJ whole genome shotgun (WGS) entry which is preliminary data.</text>
</comment>
<dbReference type="PRINTS" id="PR00080">
    <property type="entry name" value="SDRFAMILY"/>
</dbReference>
<reference evidence="5 6" key="1">
    <citation type="journal article" date="2013" name="Biodegradation">
        <title>Quantitative proteomic analysis of ibuprofen-degrading Patulibacter sp. strain I11.</title>
        <authorList>
            <person name="Almeida B."/>
            <person name="Kjeldal H."/>
            <person name="Lolas I."/>
            <person name="Knudsen A.D."/>
            <person name="Carvalho G."/>
            <person name="Nielsen K.L."/>
            <person name="Barreto Crespo M.T."/>
            <person name="Stensballe A."/>
            <person name="Nielsen J.L."/>
        </authorList>
    </citation>
    <scope>NUCLEOTIDE SEQUENCE [LARGE SCALE GENOMIC DNA]</scope>
    <source>
        <strain evidence="5 6">I11</strain>
    </source>
</reference>
<dbReference type="RefSeq" id="WP_007576593.1">
    <property type="nucleotide sequence ID" value="NZ_AGUD01000239.1"/>
</dbReference>
<organism evidence="5 6">
    <name type="scientific">Patulibacter medicamentivorans</name>
    <dbReference type="NCBI Taxonomy" id="1097667"/>
    <lineage>
        <taxon>Bacteria</taxon>
        <taxon>Bacillati</taxon>
        <taxon>Actinomycetota</taxon>
        <taxon>Thermoleophilia</taxon>
        <taxon>Solirubrobacterales</taxon>
        <taxon>Patulibacteraceae</taxon>
        <taxon>Patulibacter</taxon>
    </lineage>
</organism>
<dbReference type="GO" id="GO:0016491">
    <property type="term" value="F:oxidoreductase activity"/>
    <property type="evidence" value="ECO:0007669"/>
    <property type="project" value="UniProtKB-KW"/>
</dbReference>
<keyword evidence="2" id="KW-0560">Oxidoreductase</keyword>
<dbReference type="Gene3D" id="3.40.50.720">
    <property type="entry name" value="NAD(P)-binding Rossmann-like Domain"/>
    <property type="match status" value="1"/>
</dbReference>
<dbReference type="EMBL" id="AGUD01000239">
    <property type="protein sequence ID" value="EHN10153.1"/>
    <property type="molecule type" value="Genomic_DNA"/>
</dbReference>
<dbReference type="GO" id="GO:0016020">
    <property type="term" value="C:membrane"/>
    <property type="evidence" value="ECO:0007669"/>
    <property type="project" value="TreeGrafter"/>
</dbReference>
<dbReference type="SUPFAM" id="SSF51735">
    <property type="entry name" value="NAD(P)-binding Rossmann-fold domains"/>
    <property type="match status" value="1"/>
</dbReference>
<dbReference type="CDD" id="cd05233">
    <property type="entry name" value="SDR_c"/>
    <property type="match status" value="1"/>
</dbReference>
<comment type="similarity">
    <text evidence="1 3">Belongs to the short-chain dehydrogenases/reductases (SDR) family.</text>
</comment>
<evidence type="ECO:0000259" key="4">
    <source>
        <dbReference type="SMART" id="SM00822"/>
    </source>
</evidence>
<keyword evidence="6" id="KW-1185">Reference proteome</keyword>
<evidence type="ECO:0000256" key="3">
    <source>
        <dbReference type="RuleBase" id="RU000363"/>
    </source>
</evidence>
<dbReference type="OrthoDB" id="9810734at2"/>
<dbReference type="InterPro" id="IPR036291">
    <property type="entry name" value="NAD(P)-bd_dom_sf"/>
</dbReference>
<feature type="domain" description="Ketoreductase" evidence="4">
    <location>
        <begin position="59"/>
        <end position="245"/>
    </location>
</feature>
<name>H0E830_9ACTN</name>
<dbReference type="SMART" id="SM00822">
    <property type="entry name" value="PKS_KR"/>
    <property type="match status" value="1"/>
</dbReference>
<evidence type="ECO:0000256" key="1">
    <source>
        <dbReference type="ARBA" id="ARBA00006484"/>
    </source>
</evidence>
<evidence type="ECO:0000313" key="6">
    <source>
        <dbReference type="Proteomes" id="UP000005143"/>
    </source>
</evidence>
<protein>
    <submittedName>
        <fullName evidence="5">Oxidoreductase short-chain dehydrogenase/reductase family</fullName>
    </submittedName>
</protein>
<dbReference type="PANTHER" id="PTHR44196:SF1">
    <property type="entry name" value="DEHYDROGENASE_REDUCTASE SDR FAMILY MEMBER 7B"/>
    <property type="match status" value="1"/>
</dbReference>
<dbReference type="PRINTS" id="PR00081">
    <property type="entry name" value="GDHRDH"/>
</dbReference>
<dbReference type="AlphaFoldDB" id="H0E830"/>
<dbReference type="InterPro" id="IPR002347">
    <property type="entry name" value="SDR_fam"/>
</dbReference>